<dbReference type="InterPro" id="IPR013952">
    <property type="entry name" value="DUF1776_fun"/>
</dbReference>
<reference evidence="2" key="1">
    <citation type="submission" date="2016-03" db="EMBL/GenBank/DDBJ databases">
        <authorList>
            <person name="Devillers Hugo."/>
        </authorList>
    </citation>
    <scope>NUCLEOTIDE SEQUENCE [LARGE SCALE GENOMIC DNA]</scope>
</reference>
<organism evidence="1 2">
    <name type="scientific">Lachancea nothofagi CBS 11611</name>
    <dbReference type="NCBI Taxonomy" id="1266666"/>
    <lineage>
        <taxon>Eukaryota</taxon>
        <taxon>Fungi</taxon>
        <taxon>Dikarya</taxon>
        <taxon>Ascomycota</taxon>
        <taxon>Saccharomycotina</taxon>
        <taxon>Saccharomycetes</taxon>
        <taxon>Saccharomycetales</taxon>
        <taxon>Saccharomycetaceae</taxon>
        <taxon>Lachancea</taxon>
    </lineage>
</organism>
<dbReference type="Pfam" id="PF08643">
    <property type="entry name" value="DUF1776"/>
    <property type="match status" value="1"/>
</dbReference>
<name>A0A1G4KKL1_9SACH</name>
<dbReference type="AlphaFoldDB" id="A0A1G4KKL1"/>
<dbReference type="Proteomes" id="UP000189911">
    <property type="component" value="Chromosome G"/>
</dbReference>
<sequence>MSSQVVDKIFDTGFYWFKKAESINRRVLDNVKDLGSGASNPITDPLERQVAPIGIFHGFENQKVLKTISALGLSAAALLMWRYGGKLLPRPPAHLKQGDKTCVLLFGHMRDPITRQIVMDLYRRGFIVFVCSENGASENDDDGLFHIAPIDLNNMIKYLHEMSAVLSSILIVPNSAYYPSGVFTTLSSSVVQSEMEQNVFAHIKALVKLLPHLTPKLQIILMTPSLPLNYGIPHHSPEYFIAGLMQSFHRALKYEYPQSRIYLCHLGVLKIAGSSSSYKYLSASGSNISKSLLMPLYNLIVSRKSWWFNFIERLAGDQRFYGKWSRLGYFLGSWTPLFILKVF</sequence>
<accession>A0A1G4KKL1</accession>
<keyword evidence="2" id="KW-1185">Reference proteome</keyword>
<gene>
    <name evidence="1" type="ORF">LANO_0G15060G</name>
</gene>
<dbReference type="OrthoDB" id="5308060at2759"/>
<evidence type="ECO:0000313" key="2">
    <source>
        <dbReference type="Proteomes" id="UP000189911"/>
    </source>
</evidence>
<protein>
    <submittedName>
        <fullName evidence="1">LANO_0G15060g1_1</fullName>
    </submittedName>
</protein>
<dbReference type="EMBL" id="LT598453">
    <property type="protein sequence ID" value="SCV04952.1"/>
    <property type="molecule type" value="Genomic_DNA"/>
</dbReference>
<proteinExistence type="predicted"/>
<evidence type="ECO:0000313" key="1">
    <source>
        <dbReference type="EMBL" id="SCV04952.1"/>
    </source>
</evidence>